<dbReference type="SUPFAM" id="SSF52266">
    <property type="entry name" value="SGNH hydrolase"/>
    <property type="match status" value="1"/>
</dbReference>
<dbReference type="PANTHER" id="PTHR37981">
    <property type="entry name" value="LIPASE 2"/>
    <property type="match status" value="1"/>
</dbReference>
<dbReference type="Proteomes" id="UP001501303">
    <property type="component" value="Unassembled WGS sequence"/>
</dbReference>
<evidence type="ECO:0000313" key="4">
    <source>
        <dbReference type="Proteomes" id="UP001501303"/>
    </source>
</evidence>
<proteinExistence type="predicted"/>
<reference evidence="3 4" key="1">
    <citation type="journal article" date="2019" name="Int. J. Syst. Evol. Microbiol.">
        <title>The Global Catalogue of Microorganisms (GCM) 10K type strain sequencing project: providing services to taxonomists for standard genome sequencing and annotation.</title>
        <authorList>
            <consortium name="The Broad Institute Genomics Platform"/>
            <consortium name="The Broad Institute Genome Sequencing Center for Infectious Disease"/>
            <person name="Wu L."/>
            <person name="Ma J."/>
        </authorList>
    </citation>
    <scope>NUCLEOTIDE SEQUENCE [LARGE SCALE GENOMIC DNA]</scope>
    <source>
        <strain evidence="3 4">JCM 13581</strain>
    </source>
</reference>
<dbReference type="CDD" id="cd01823">
    <property type="entry name" value="SEST_like"/>
    <property type="match status" value="1"/>
</dbReference>
<dbReference type="RefSeq" id="WP_344259857.1">
    <property type="nucleotide sequence ID" value="NZ_BAAAMJ010000012.1"/>
</dbReference>
<comment type="caution">
    <text evidence="3">The sequence shown here is derived from an EMBL/GenBank/DDBJ whole genome shotgun (WGS) entry which is preliminary data.</text>
</comment>
<dbReference type="Gene3D" id="3.40.50.1110">
    <property type="entry name" value="SGNH hydrolase"/>
    <property type="match status" value="1"/>
</dbReference>
<feature type="chain" id="PRO_5045271986" evidence="1">
    <location>
        <begin position="26"/>
        <end position="266"/>
    </location>
</feature>
<gene>
    <name evidence="3" type="ORF">GCM10009716_16160</name>
</gene>
<dbReference type="EMBL" id="BAAAMJ010000012">
    <property type="protein sequence ID" value="GAA1907031.1"/>
    <property type="molecule type" value="Genomic_DNA"/>
</dbReference>
<dbReference type="InterPro" id="IPR013830">
    <property type="entry name" value="SGNH_hydro"/>
</dbReference>
<keyword evidence="4" id="KW-1185">Reference proteome</keyword>
<dbReference type="InterPro" id="IPR037460">
    <property type="entry name" value="SEST-like"/>
</dbReference>
<evidence type="ECO:0000313" key="3">
    <source>
        <dbReference type="EMBL" id="GAA1907031.1"/>
    </source>
</evidence>
<name>A0ABN2NY81_9ACTN</name>
<dbReference type="Pfam" id="PF13472">
    <property type="entry name" value="Lipase_GDSL_2"/>
    <property type="match status" value="1"/>
</dbReference>
<accession>A0ABN2NY81</accession>
<organism evidence="3 4">
    <name type="scientific">Streptomyces sodiiphilus</name>
    <dbReference type="NCBI Taxonomy" id="226217"/>
    <lineage>
        <taxon>Bacteria</taxon>
        <taxon>Bacillati</taxon>
        <taxon>Actinomycetota</taxon>
        <taxon>Actinomycetes</taxon>
        <taxon>Kitasatosporales</taxon>
        <taxon>Streptomycetaceae</taxon>
        <taxon>Streptomyces</taxon>
    </lineage>
</organism>
<protein>
    <submittedName>
        <fullName evidence="3">SGNH family lipase</fullName>
    </submittedName>
</protein>
<dbReference type="InterPro" id="IPR036514">
    <property type="entry name" value="SGNH_hydro_sf"/>
</dbReference>
<evidence type="ECO:0000256" key="1">
    <source>
        <dbReference type="SAM" id="SignalP"/>
    </source>
</evidence>
<feature type="signal peptide" evidence="1">
    <location>
        <begin position="1"/>
        <end position="25"/>
    </location>
</feature>
<evidence type="ECO:0000259" key="2">
    <source>
        <dbReference type="Pfam" id="PF13472"/>
    </source>
</evidence>
<dbReference type="PANTHER" id="PTHR37981:SF1">
    <property type="entry name" value="SGNH HYDROLASE-TYPE ESTERASE DOMAIN-CONTAINING PROTEIN"/>
    <property type="match status" value="1"/>
</dbReference>
<sequence>MKLRRLATVAAAAALFLGISVSTAAADPAAQSQVYVALGDSYSSGVGAGSYDSGSGSCKRSNNAYPRLWANANNPAAFHFTACSGAKTNDVINNQLGPLNSSTTLVSISIGGNDAGFADAMITCVLQGTSSCVNRVNQANAYIANQLPARLDAVYSQIRAKAPNARVVVLGYPRMYKLNGSCWVGISETSRAAINGAADNIHAVTSQRAAAHGFVYGDVRGTFAGHEICGNLTEWIHSVAWPLDNSYHPKKAGQSGGYYPVLRSLA</sequence>
<keyword evidence="1" id="KW-0732">Signal</keyword>
<feature type="domain" description="SGNH hydrolase-type esterase" evidence="2">
    <location>
        <begin position="37"/>
        <end position="254"/>
    </location>
</feature>